<dbReference type="EMBL" id="AP022871">
    <property type="protein sequence ID" value="BCB84589.1"/>
    <property type="molecule type" value="Genomic_DNA"/>
</dbReference>
<keyword evidence="2" id="KW-1185">Reference proteome</keyword>
<dbReference type="Proteomes" id="UP000503011">
    <property type="component" value="Chromosome"/>
</dbReference>
<name>A0A6F8YEZ4_9ACTN</name>
<dbReference type="AlphaFoldDB" id="A0A6F8YEZ4"/>
<gene>
    <name evidence="1" type="ORF">Psuf_019020</name>
</gene>
<reference evidence="1 2" key="1">
    <citation type="submission" date="2020-03" db="EMBL/GenBank/DDBJ databases">
        <title>Whole genome shotgun sequence of Phytohabitans suffuscus NBRC 105367.</title>
        <authorList>
            <person name="Komaki H."/>
            <person name="Tamura T."/>
        </authorList>
    </citation>
    <scope>NUCLEOTIDE SEQUENCE [LARGE SCALE GENOMIC DNA]</scope>
    <source>
        <strain evidence="1 2">NBRC 105367</strain>
    </source>
</reference>
<accession>A0A6F8YEZ4</accession>
<protein>
    <recommendedName>
        <fullName evidence="3">Polyketide cyclase</fullName>
    </recommendedName>
</protein>
<dbReference type="KEGG" id="psuu:Psuf_019020"/>
<sequence>MRSQPAPARVVWASLIRPRDPVARQWLDLLDDEVDPQILDCLEPSLVVWSSLWTDRLDERIRFDIEPDGYESRLRWTLLTPGPQPAASRIGHMRFRLNVLVNERLRRSYGQ</sequence>
<organism evidence="1 2">
    <name type="scientific">Phytohabitans suffuscus</name>
    <dbReference type="NCBI Taxonomy" id="624315"/>
    <lineage>
        <taxon>Bacteria</taxon>
        <taxon>Bacillati</taxon>
        <taxon>Actinomycetota</taxon>
        <taxon>Actinomycetes</taxon>
        <taxon>Micromonosporales</taxon>
        <taxon>Micromonosporaceae</taxon>
    </lineage>
</organism>
<evidence type="ECO:0008006" key="3">
    <source>
        <dbReference type="Google" id="ProtNLM"/>
    </source>
</evidence>
<evidence type="ECO:0000313" key="2">
    <source>
        <dbReference type="Proteomes" id="UP000503011"/>
    </source>
</evidence>
<evidence type="ECO:0000313" key="1">
    <source>
        <dbReference type="EMBL" id="BCB84589.1"/>
    </source>
</evidence>
<proteinExistence type="predicted"/>
<reference evidence="1 2" key="2">
    <citation type="submission" date="2020-03" db="EMBL/GenBank/DDBJ databases">
        <authorList>
            <person name="Ichikawa N."/>
            <person name="Kimura A."/>
            <person name="Kitahashi Y."/>
            <person name="Uohara A."/>
        </authorList>
    </citation>
    <scope>NUCLEOTIDE SEQUENCE [LARGE SCALE GENOMIC DNA]</scope>
    <source>
        <strain evidence="1 2">NBRC 105367</strain>
    </source>
</reference>